<dbReference type="InterPro" id="IPR006364">
    <property type="entry name" value="CobI/CbiL/CobIJ_dom"/>
</dbReference>
<dbReference type="InterPro" id="IPR000878">
    <property type="entry name" value="4pyrrol_Mease"/>
</dbReference>
<keyword evidence="10" id="KW-1185">Reference proteome</keyword>
<comment type="similarity">
    <text evidence="2 7">Belongs to the precorrin methyltransferase family.</text>
</comment>
<dbReference type="GO" id="GO:0009236">
    <property type="term" value="P:cobalamin biosynthetic process"/>
    <property type="evidence" value="ECO:0007669"/>
    <property type="project" value="UniProtKB-UniRule"/>
</dbReference>
<dbReference type="PANTHER" id="PTHR43467">
    <property type="entry name" value="COBALT-PRECORRIN-2 C(20)-METHYLTRANSFERASE"/>
    <property type="match status" value="1"/>
</dbReference>
<evidence type="ECO:0000256" key="2">
    <source>
        <dbReference type="ARBA" id="ARBA00005879"/>
    </source>
</evidence>
<dbReference type="PIRSF" id="PIRSF036427">
    <property type="entry name" value="Precrrn-2_mtase"/>
    <property type="match status" value="1"/>
</dbReference>
<organism evidence="9 10">
    <name type="scientific">Micromonospora olivasterospora</name>
    <dbReference type="NCBI Taxonomy" id="1880"/>
    <lineage>
        <taxon>Bacteria</taxon>
        <taxon>Bacillati</taxon>
        <taxon>Actinomycetota</taxon>
        <taxon>Actinomycetes</taxon>
        <taxon>Micromonosporales</taxon>
        <taxon>Micromonosporaceae</taxon>
        <taxon>Micromonospora</taxon>
    </lineage>
</organism>
<accession>A0A562IG78</accession>
<feature type="domain" description="Tetrapyrrole methylase" evidence="8">
    <location>
        <begin position="11"/>
        <end position="237"/>
    </location>
</feature>
<dbReference type="NCBIfam" id="TIGR01467">
    <property type="entry name" value="cobI_cbiL"/>
    <property type="match status" value="1"/>
</dbReference>
<evidence type="ECO:0000256" key="4">
    <source>
        <dbReference type="ARBA" id="ARBA00022603"/>
    </source>
</evidence>
<evidence type="ECO:0000256" key="5">
    <source>
        <dbReference type="ARBA" id="ARBA00022679"/>
    </source>
</evidence>
<dbReference type="Proteomes" id="UP000319825">
    <property type="component" value="Unassembled WGS sequence"/>
</dbReference>
<keyword evidence="5 9" id="KW-0808">Transferase</keyword>
<evidence type="ECO:0000256" key="7">
    <source>
        <dbReference type="PIRNR" id="PIRNR036427"/>
    </source>
</evidence>
<dbReference type="Pfam" id="PF00590">
    <property type="entry name" value="TP_methylase"/>
    <property type="match status" value="1"/>
</dbReference>
<evidence type="ECO:0000256" key="6">
    <source>
        <dbReference type="ARBA" id="ARBA00022691"/>
    </source>
</evidence>
<dbReference type="GO" id="GO:0032259">
    <property type="term" value="P:methylation"/>
    <property type="evidence" value="ECO:0007669"/>
    <property type="project" value="UniProtKB-KW"/>
</dbReference>
<dbReference type="AlphaFoldDB" id="A0A562IG78"/>
<dbReference type="PANTHER" id="PTHR43467:SF2">
    <property type="entry name" value="COBALT-PRECORRIN-2 C(20)-METHYLTRANSFERASE"/>
    <property type="match status" value="1"/>
</dbReference>
<keyword evidence="6" id="KW-0949">S-adenosyl-L-methionine</keyword>
<evidence type="ECO:0000313" key="10">
    <source>
        <dbReference type="Proteomes" id="UP000319825"/>
    </source>
</evidence>
<proteinExistence type="inferred from homology"/>
<dbReference type="InterPro" id="IPR014776">
    <property type="entry name" value="4pyrrole_Mease_sub2"/>
</dbReference>
<comment type="caution">
    <text evidence="9">The sequence shown here is derived from an EMBL/GenBank/DDBJ whole genome shotgun (WGS) entry which is preliminary data.</text>
</comment>
<keyword evidence="3" id="KW-0169">Cobalamin biosynthesis</keyword>
<dbReference type="InterPro" id="IPR014777">
    <property type="entry name" value="4pyrrole_Mease_sub1"/>
</dbReference>
<sequence>MSAPTGARTILTGIGVGPGDPELLTVKAVRVLREADAVFVPVMADGPGPDPGAAVGADPRAGDGVGRAEATVRAYVDGGRVRRLPFALDDRGGVTPRRRAAWDAAARAVVDAVDAGATRIAFATIGDPNVYSTFGYLAQGVRALRPAVEVETVPGITAMQDLAARSGTVLCEGREPLTLLPATAGLALFADALAGPGTVVAYKGWRRHPELVEELRRQGRLDDAVLGRALGLPGERIGPPAPDDDDLPYLSTLLVPARRETRGGKL</sequence>
<dbReference type="GO" id="GO:0030788">
    <property type="term" value="F:precorrin-2 C20-methyltransferase activity"/>
    <property type="evidence" value="ECO:0007669"/>
    <property type="project" value="InterPro"/>
</dbReference>
<dbReference type="InterPro" id="IPR035996">
    <property type="entry name" value="4pyrrol_Methylase_sf"/>
</dbReference>
<dbReference type="RefSeq" id="WP_246140923.1">
    <property type="nucleotide sequence ID" value="NZ_BAAATQ010000046.1"/>
</dbReference>
<keyword evidence="4 9" id="KW-0489">Methyltransferase</keyword>
<dbReference type="SUPFAM" id="SSF53790">
    <property type="entry name" value="Tetrapyrrole methylase"/>
    <property type="match status" value="1"/>
</dbReference>
<reference evidence="9 10" key="1">
    <citation type="submission" date="2019-07" db="EMBL/GenBank/DDBJ databases">
        <title>R&amp;d 2014.</title>
        <authorList>
            <person name="Klenk H.-P."/>
        </authorList>
    </citation>
    <scope>NUCLEOTIDE SEQUENCE [LARGE SCALE GENOMIC DNA]</scope>
    <source>
        <strain evidence="9 10">DSM 43868</strain>
    </source>
</reference>
<evidence type="ECO:0000259" key="8">
    <source>
        <dbReference type="Pfam" id="PF00590"/>
    </source>
</evidence>
<dbReference type="CDD" id="cd11645">
    <property type="entry name" value="Precorrin_2_C20_MT"/>
    <property type="match status" value="1"/>
</dbReference>
<evidence type="ECO:0000313" key="9">
    <source>
        <dbReference type="EMBL" id="TWH70019.1"/>
    </source>
</evidence>
<gene>
    <name evidence="9" type="ORF">JD77_05038</name>
</gene>
<evidence type="ECO:0000256" key="1">
    <source>
        <dbReference type="ARBA" id="ARBA00004953"/>
    </source>
</evidence>
<dbReference type="UniPathway" id="UPA00148"/>
<protein>
    <submittedName>
        <fullName evidence="9">Precorrin-2/cobalt-factor-2 C20-methyltransferase</fullName>
    </submittedName>
</protein>
<evidence type="ECO:0000256" key="3">
    <source>
        <dbReference type="ARBA" id="ARBA00022573"/>
    </source>
</evidence>
<dbReference type="Gene3D" id="3.30.950.10">
    <property type="entry name" value="Methyltransferase, Cobalt-precorrin-4 Transmethylase, Domain 2"/>
    <property type="match status" value="1"/>
</dbReference>
<dbReference type="InterPro" id="IPR012382">
    <property type="entry name" value="CobI/CbiL"/>
</dbReference>
<comment type="pathway">
    <text evidence="1">Cofactor biosynthesis; adenosylcobalamin biosynthesis.</text>
</comment>
<dbReference type="EMBL" id="VLKE01000001">
    <property type="protein sequence ID" value="TWH70019.1"/>
    <property type="molecule type" value="Genomic_DNA"/>
</dbReference>
<dbReference type="Gene3D" id="3.40.1010.10">
    <property type="entry name" value="Cobalt-precorrin-4 Transmethylase, Domain 1"/>
    <property type="match status" value="1"/>
</dbReference>
<name>A0A562IG78_MICOL</name>